<accession>A0A1Y6CKZ1</accession>
<keyword evidence="3 4" id="KW-0408">Iron</keyword>
<feature type="domain" description="Cytochrome c" evidence="5">
    <location>
        <begin position="188"/>
        <end position="280"/>
    </location>
</feature>
<proteinExistence type="predicted"/>
<dbReference type="GO" id="GO:0046872">
    <property type="term" value="F:metal ion binding"/>
    <property type="evidence" value="ECO:0007669"/>
    <property type="project" value="UniProtKB-KW"/>
</dbReference>
<dbReference type="EMBL" id="FWZT01000020">
    <property type="protein sequence ID" value="SMF60376.1"/>
    <property type="molecule type" value="Genomic_DNA"/>
</dbReference>
<protein>
    <recommendedName>
        <fullName evidence="5">Cytochrome c domain-containing protein</fullName>
    </recommendedName>
</protein>
<evidence type="ECO:0000256" key="2">
    <source>
        <dbReference type="ARBA" id="ARBA00022723"/>
    </source>
</evidence>
<evidence type="ECO:0000313" key="6">
    <source>
        <dbReference type="EMBL" id="SMF60376.1"/>
    </source>
</evidence>
<dbReference type="InterPro" id="IPR036909">
    <property type="entry name" value="Cyt_c-like_dom_sf"/>
</dbReference>
<reference evidence="7" key="1">
    <citation type="submission" date="2017-04" db="EMBL/GenBank/DDBJ databases">
        <authorList>
            <person name="Varghese N."/>
            <person name="Submissions S."/>
        </authorList>
    </citation>
    <scope>NUCLEOTIDE SEQUENCE [LARGE SCALE GENOMIC DNA]</scope>
    <source>
        <strain evidence="7">RKEM611</strain>
    </source>
</reference>
<dbReference type="InterPro" id="IPR009056">
    <property type="entry name" value="Cyt_c-like_dom"/>
</dbReference>
<evidence type="ECO:0000256" key="4">
    <source>
        <dbReference type="PROSITE-ProRule" id="PRU00433"/>
    </source>
</evidence>
<dbReference type="GO" id="GO:0020037">
    <property type="term" value="F:heme binding"/>
    <property type="evidence" value="ECO:0007669"/>
    <property type="project" value="InterPro"/>
</dbReference>
<dbReference type="GO" id="GO:0009055">
    <property type="term" value="F:electron transfer activity"/>
    <property type="evidence" value="ECO:0007669"/>
    <property type="project" value="InterPro"/>
</dbReference>
<dbReference type="AlphaFoldDB" id="A0A1Y6CKZ1"/>
<dbReference type="RefSeq" id="WP_132322779.1">
    <property type="nucleotide sequence ID" value="NZ_FWZT01000020.1"/>
</dbReference>
<sequence length="280" mass="30190">MSKVLYLGIATSLCVLSCKSEEKTTNEAQPQAASSDTSYGEALNEMKAACRTSPTFSHDGARNGSLIPNYTGFNANSPFNVTLTIRVTCNPSLSSEQITERVGAEYVDIIYQALSDWALEYNWFSDRSITAEFDENLAELASSSATDDMSWTMVFNTKGGGDIDVKLGSSDNLEVDDFKIIATTYTDEAITSGENIFNNRANDEGTCISCHSDGNTAPVLNGEYIKICSDDETVGVILNGAYSGSGQCSGDDLPEVDPHAFASMITDAEARSIIAWMRTQ</sequence>
<keyword evidence="1 4" id="KW-0349">Heme</keyword>
<organism evidence="6 7">
    <name type="scientific">Pseudobacteriovorax antillogorgiicola</name>
    <dbReference type="NCBI Taxonomy" id="1513793"/>
    <lineage>
        <taxon>Bacteria</taxon>
        <taxon>Pseudomonadati</taxon>
        <taxon>Bdellovibrionota</taxon>
        <taxon>Oligoflexia</taxon>
        <taxon>Oligoflexales</taxon>
        <taxon>Pseudobacteriovoracaceae</taxon>
        <taxon>Pseudobacteriovorax</taxon>
    </lineage>
</organism>
<gene>
    <name evidence="6" type="ORF">SAMN06296036_120119</name>
</gene>
<evidence type="ECO:0000259" key="5">
    <source>
        <dbReference type="PROSITE" id="PS51007"/>
    </source>
</evidence>
<evidence type="ECO:0000313" key="7">
    <source>
        <dbReference type="Proteomes" id="UP000192907"/>
    </source>
</evidence>
<keyword evidence="7" id="KW-1185">Reference proteome</keyword>
<keyword evidence="2 4" id="KW-0479">Metal-binding</keyword>
<dbReference type="SUPFAM" id="SSF46626">
    <property type="entry name" value="Cytochrome c"/>
    <property type="match status" value="1"/>
</dbReference>
<evidence type="ECO:0000256" key="3">
    <source>
        <dbReference type="ARBA" id="ARBA00023004"/>
    </source>
</evidence>
<dbReference type="Proteomes" id="UP000192907">
    <property type="component" value="Unassembled WGS sequence"/>
</dbReference>
<dbReference type="Gene3D" id="1.10.760.10">
    <property type="entry name" value="Cytochrome c-like domain"/>
    <property type="match status" value="1"/>
</dbReference>
<dbReference type="PROSITE" id="PS51007">
    <property type="entry name" value="CYTC"/>
    <property type="match status" value="1"/>
</dbReference>
<name>A0A1Y6CKZ1_9BACT</name>
<evidence type="ECO:0000256" key="1">
    <source>
        <dbReference type="ARBA" id="ARBA00022617"/>
    </source>
</evidence>